<organism evidence="2 3">
    <name type="scientific">Solanum commersonii</name>
    <name type="common">Commerson's wild potato</name>
    <name type="synonym">Commerson's nightshade</name>
    <dbReference type="NCBI Taxonomy" id="4109"/>
    <lineage>
        <taxon>Eukaryota</taxon>
        <taxon>Viridiplantae</taxon>
        <taxon>Streptophyta</taxon>
        <taxon>Embryophyta</taxon>
        <taxon>Tracheophyta</taxon>
        <taxon>Spermatophyta</taxon>
        <taxon>Magnoliopsida</taxon>
        <taxon>eudicotyledons</taxon>
        <taxon>Gunneridae</taxon>
        <taxon>Pentapetalae</taxon>
        <taxon>asterids</taxon>
        <taxon>lamiids</taxon>
        <taxon>Solanales</taxon>
        <taxon>Solanaceae</taxon>
        <taxon>Solanoideae</taxon>
        <taxon>Solaneae</taxon>
        <taxon>Solanum</taxon>
    </lineage>
</organism>
<feature type="compositionally biased region" description="Polar residues" evidence="1">
    <location>
        <begin position="22"/>
        <end position="47"/>
    </location>
</feature>
<evidence type="ECO:0000313" key="3">
    <source>
        <dbReference type="Proteomes" id="UP000824120"/>
    </source>
</evidence>
<evidence type="ECO:0000256" key="1">
    <source>
        <dbReference type="SAM" id="MobiDB-lite"/>
    </source>
</evidence>
<proteinExistence type="predicted"/>
<reference evidence="2 3" key="1">
    <citation type="submission" date="2020-09" db="EMBL/GenBank/DDBJ databases">
        <title>De no assembly of potato wild relative species, Solanum commersonii.</title>
        <authorList>
            <person name="Cho K."/>
        </authorList>
    </citation>
    <scope>NUCLEOTIDE SEQUENCE [LARGE SCALE GENOMIC DNA]</scope>
    <source>
        <strain evidence="2">LZ3.2</strain>
        <tissue evidence="2">Leaf</tissue>
    </source>
</reference>
<keyword evidence="3" id="KW-1185">Reference proteome</keyword>
<accession>A0A9J5ZZX2</accession>
<name>A0A9J5ZZX2_SOLCO</name>
<sequence>MQPMHFGSSPRSPTSESRSTSQVISGSDSNKSRQATPFHQAQNQVVNKNMHITEKSWRSQDTVDTKDTTSSFFNVVHLLGS</sequence>
<protein>
    <submittedName>
        <fullName evidence="2">Uncharacterized protein</fullName>
    </submittedName>
</protein>
<dbReference type="AlphaFoldDB" id="A0A9J5ZZX2"/>
<gene>
    <name evidence="2" type="ORF">H5410_017410</name>
</gene>
<feature type="compositionally biased region" description="Low complexity" evidence="1">
    <location>
        <begin position="8"/>
        <end position="21"/>
    </location>
</feature>
<evidence type="ECO:0000313" key="2">
    <source>
        <dbReference type="EMBL" id="KAG5617586.1"/>
    </source>
</evidence>
<dbReference type="EMBL" id="JACXVP010000003">
    <property type="protein sequence ID" value="KAG5617586.1"/>
    <property type="molecule type" value="Genomic_DNA"/>
</dbReference>
<comment type="caution">
    <text evidence="2">The sequence shown here is derived from an EMBL/GenBank/DDBJ whole genome shotgun (WGS) entry which is preliminary data.</text>
</comment>
<dbReference type="Proteomes" id="UP000824120">
    <property type="component" value="Chromosome 3"/>
</dbReference>
<feature type="region of interest" description="Disordered" evidence="1">
    <location>
        <begin position="1"/>
        <end position="48"/>
    </location>
</feature>